<evidence type="ECO:0000259" key="1">
    <source>
        <dbReference type="Pfam" id="PF00535"/>
    </source>
</evidence>
<gene>
    <name evidence="3" type="ORF">GALMADRAFT_142356</name>
</gene>
<dbReference type="STRING" id="685588.A0A067T2G0"/>
<evidence type="ECO:0000259" key="2">
    <source>
        <dbReference type="Pfam" id="PF01370"/>
    </source>
</evidence>
<dbReference type="InterPro" id="IPR050177">
    <property type="entry name" value="Lipid_A_modif_metabolic_enz"/>
</dbReference>
<dbReference type="CDD" id="cd00761">
    <property type="entry name" value="Glyco_tranf_GTA_type"/>
    <property type="match status" value="1"/>
</dbReference>
<dbReference type="SUPFAM" id="SSF53448">
    <property type="entry name" value="Nucleotide-diphospho-sugar transferases"/>
    <property type="match status" value="1"/>
</dbReference>
<protein>
    <recommendedName>
        <fullName evidence="5">NAD-dependent epimerase/dehydratase domain-containing protein</fullName>
    </recommendedName>
</protein>
<dbReference type="HOGENOM" id="CLU_005635_0_0_1"/>
<dbReference type="PANTHER" id="PTHR43245">
    <property type="entry name" value="BIFUNCTIONAL POLYMYXIN RESISTANCE PROTEIN ARNA"/>
    <property type="match status" value="1"/>
</dbReference>
<proteinExistence type="predicted"/>
<dbReference type="Proteomes" id="UP000027222">
    <property type="component" value="Unassembled WGS sequence"/>
</dbReference>
<name>A0A067T2G0_GALM3</name>
<organism evidence="3 4">
    <name type="scientific">Galerina marginata (strain CBS 339.88)</name>
    <dbReference type="NCBI Taxonomy" id="685588"/>
    <lineage>
        <taxon>Eukaryota</taxon>
        <taxon>Fungi</taxon>
        <taxon>Dikarya</taxon>
        <taxon>Basidiomycota</taxon>
        <taxon>Agaricomycotina</taxon>
        <taxon>Agaricomycetes</taxon>
        <taxon>Agaricomycetidae</taxon>
        <taxon>Agaricales</taxon>
        <taxon>Agaricineae</taxon>
        <taxon>Strophariaceae</taxon>
        <taxon>Galerina</taxon>
    </lineage>
</organism>
<dbReference type="InterPro" id="IPR001509">
    <property type="entry name" value="Epimerase_deHydtase"/>
</dbReference>
<sequence length="970" mass="109017">MDSLKNSADDQKLYLITGGHGFLGSHVARRLYDQGKCRIRIVDISPAPSLSGTLCHEFIRGDLRDPRVCELVVRGVHTVLHFAANMGGMGTIHDDNDFIFYEDNHKMTMNILQGSLAAGAKCFFYASSACIYPEALQSDNTGDTSLRESDAWTHLPPKPQGLYGLEKFNSEILVQQYTFKMDVRIARFHNVFGPGGAWNDGREKVPAAMLRKAWASKLKDPEAPFEIWGDGQQRRSFLYVDDAVDGVLMLLSSCHDIPFNIGADSPVSVRELAAIALKCAGLDPKSTSFSYDTSKPVGVASRNSNNEQVKALLGWSPSTSLADGMAQTSVWIHEQIINSLASISVDEKENVFRDLFSSKVVHLESKRVEFAILLPITSRGSKDPSDCLSNLRRFSKFLLRTTWRDTQDRSTGIRFRFVVYLAIDESDSFLLSAGGNCNKAEQVLRDEGIFDVVTIRCNHPPGHVCKIWRDCARKAWIDERDYMVLMGDDVVLQDEGWMRSAHAQFREMAETSGVPLGFGCVAFTDTSFPGMPTFPIVHRTHMNIFEGEVVPDIFVNQDGDPFLFQLYRRWGCASMFSSRISNSVGGEGAARYRKHQALDWTFDTLDEATSIAEVRLRDLSCSAERLITLDVVIPCYRVDLPILSTILSLKPSASCSVMFIIIIDNPESPYIFELQSRYSHRPDVRIRINKTNLGASASRNRGMEESAAEWVHFLDDDIVPDMDLLKNAEKVIRAHPTAAGFVGTSIFPVADSIFTTAVHLAGVTYFWDIARKIPDDVPWGVTANLIARRNVQDGVKFDLSYPKTGGGEDIHFCRLKREFSLRRNGEGFFAAPNVIVTHPWWNNGRRSYWRFYNWSLGTADSSGTFQRLFIWISRQIARNRCFSASLVPTPPNNRPVAPFRIVFESLCFCDHRQCLARLLSASLQAPRKKLCDQYIHQKALVVLLDHRRGRKFVHSHVQRGGPTSRYDLAP</sequence>
<feature type="domain" description="Glycosyltransferase 2-like" evidence="1">
    <location>
        <begin position="631"/>
        <end position="738"/>
    </location>
</feature>
<dbReference type="Gene3D" id="3.90.550.10">
    <property type="entry name" value="Spore Coat Polysaccharide Biosynthesis Protein SpsA, Chain A"/>
    <property type="match status" value="1"/>
</dbReference>
<dbReference type="Gene3D" id="3.40.50.720">
    <property type="entry name" value="NAD(P)-binding Rossmann-like Domain"/>
    <property type="match status" value="1"/>
</dbReference>
<dbReference type="EMBL" id="KL142386">
    <property type="protein sequence ID" value="KDR73218.1"/>
    <property type="molecule type" value="Genomic_DNA"/>
</dbReference>
<dbReference type="Pfam" id="PF00535">
    <property type="entry name" value="Glycos_transf_2"/>
    <property type="match status" value="1"/>
</dbReference>
<dbReference type="SUPFAM" id="SSF51735">
    <property type="entry name" value="NAD(P)-binding Rossmann-fold domains"/>
    <property type="match status" value="1"/>
</dbReference>
<evidence type="ECO:0000313" key="4">
    <source>
        <dbReference type="Proteomes" id="UP000027222"/>
    </source>
</evidence>
<accession>A0A067T2G0</accession>
<feature type="domain" description="NAD-dependent epimerase/dehydratase" evidence="2">
    <location>
        <begin position="15"/>
        <end position="262"/>
    </location>
</feature>
<dbReference type="Gene3D" id="3.90.25.10">
    <property type="entry name" value="UDP-galactose 4-epimerase, domain 1"/>
    <property type="match status" value="1"/>
</dbReference>
<dbReference type="InterPro" id="IPR036291">
    <property type="entry name" value="NAD(P)-bd_dom_sf"/>
</dbReference>
<keyword evidence="4" id="KW-1185">Reference proteome</keyword>
<dbReference type="InterPro" id="IPR029044">
    <property type="entry name" value="Nucleotide-diphossugar_trans"/>
</dbReference>
<dbReference type="OrthoDB" id="331544at2759"/>
<evidence type="ECO:0008006" key="5">
    <source>
        <dbReference type="Google" id="ProtNLM"/>
    </source>
</evidence>
<reference evidence="4" key="1">
    <citation type="journal article" date="2014" name="Proc. Natl. Acad. Sci. U.S.A.">
        <title>Extensive sampling of basidiomycete genomes demonstrates inadequacy of the white-rot/brown-rot paradigm for wood decay fungi.</title>
        <authorList>
            <person name="Riley R."/>
            <person name="Salamov A.A."/>
            <person name="Brown D.W."/>
            <person name="Nagy L.G."/>
            <person name="Floudas D."/>
            <person name="Held B.W."/>
            <person name="Levasseur A."/>
            <person name="Lombard V."/>
            <person name="Morin E."/>
            <person name="Otillar R."/>
            <person name="Lindquist E.A."/>
            <person name="Sun H."/>
            <person name="LaButti K.M."/>
            <person name="Schmutz J."/>
            <person name="Jabbour D."/>
            <person name="Luo H."/>
            <person name="Baker S.E."/>
            <person name="Pisabarro A.G."/>
            <person name="Walton J.D."/>
            <person name="Blanchette R.A."/>
            <person name="Henrissat B."/>
            <person name="Martin F."/>
            <person name="Cullen D."/>
            <person name="Hibbett D.S."/>
            <person name="Grigoriev I.V."/>
        </authorList>
    </citation>
    <scope>NUCLEOTIDE SEQUENCE [LARGE SCALE GENOMIC DNA]</scope>
    <source>
        <strain evidence="4">CBS 339.88</strain>
    </source>
</reference>
<dbReference type="InterPro" id="IPR001173">
    <property type="entry name" value="Glyco_trans_2-like"/>
</dbReference>
<dbReference type="Pfam" id="PF01370">
    <property type="entry name" value="Epimerase"/>
    <property type="match status" value="1"/>
</dbReference>
<dbReference type="AlphaFoldDB" id="A0A067T2G0"/>
<evidence type="ECO:0000313" key="3">
    <source>
        <dbReference type="EMBL" id="KDR73218.1"/>
    </source>
</evidence>